<dbReference type="SMART" id="SM00387">
    <property type="entry name" value="HATPase_c"/>
    <property type="match status" value="1"/>
</dbReference>
<protein>
    <recommendedName>
        <fullName evidence="10">Sensor protein FixL</fullName>
        <ecNumber evidence="2">2.7.13.3</ecNumber>
    </recommendedName>
</protein>
<proteinExistence type="predicted"/>
<dbReference type="Gene3D" id="3.30.450.20">
    <property type="entry name" value="PAS domain"/>
    <property type="match status" value="2"/>
</dbReference>
<dbReference type="InterPro" id="IPR000014">
    <property type="entry name" value="PAS"/>
</dbReference>
<dbReference type="GO" id="GO:0004673">
    <property type="term" value="F:protein histidine kinase activity"/>
    <property type="evidence" value="ECO:0007669"/>
    <property type="project" value="UniProtKB-EC"/>
</dbReference>
<dbReference type="InterPro" id="IPR003594">
    <property type="entry name" value="HATPase_dom"/>
</dbReference>
<dbReference type="SUPFAM" id="SSF55874">
    <property type="entry name" value="ATPase domain of HSP90 chaperone/DNA topoisomerase II/histidine kinase"/>
    <property type="match status" value="1"/>
</dbReference>
<keyword evidence="4 14" id="KW-0808">Transferase</keyword>
<dbReference type="Pfam" id="PF00989">
    <property type="entry name" value="PAS"/>
    <property type="match status" value="1"/>
</dbReference>
<evidence type="ECO:0000256" key="4">
    <source>
        <dbReference type="ARBA" id="ARBA00022679"/>
    </source>
</evidence>
<dbReference type="InterPro" id="IPR001610">
    <property type="entry name" value="PAC"/>
</dbReference>
<dbReference type="PANTHER" id="PTHR43065:SF10">
    <property type="entry name" value="PEROXIDE STRESS-ACTIVATED HISTIDINE KINASE MAK3"/>
    <property type="match status" value="1"/>
</dbReference>
<dbReference type="InterPro" id="IPR036890">
    <property type="entry name" value="HATPase_C_sf"/>
</dbReference>
<keyword evidence="15" id="KW-1185">Reference proteome</keyword>
<dbReference type="InterPro" id="IPR013767">
    <property type="entry name" value="PAS_fold"/>
</dbReference>
<dbReference type="Gene3D" id="3.30.565.10">
    <property type="entry name" value="Histidine kinase-like ATPase, C-terminal domain"/>
    <property type="match status" value="1"/>
</dbReference>
<evidence type="ECO:0000259" key="13">
    <source>
        <dbReference type="PROSITE" id="PS50113"/>
    </source>
</evidence>
<dbReference type="InterPro" id="IPR000700">
    <property type="entry name" value="PAS-assoc_C"/>
</dbReference>
<dbReference type="SMART" id="SM00086">
    <property type="entry name" value="PAC"/>
    <property type="match status" value="2"/>
</dbReference>
<evidence type="ECO:0000313" key="15">
    <source>
        <dbReference type="Proteomes" id="UP000315750"/>
    </source>
</evidence>
<feature type="domain" description="PAC" evidence="13">
    <location>
        <begin position="249"/>
        <end position="299"/>
    </location>
</feature>
<dbReference type="InterPro" id="IPR035965">
    <property type="entry name" value="PAS-like_dom_sf"/>
</dbReference>
<dbReference type="Pfam" id="PF02518">
    <property type="entry name" value="HATPase_c"/>
    <property type="match status" value="1"/>
</dbReference>
<dbReference type="NCBIfam" id="TIGR00229">
    <property type="entry name" value="sensory_box"/>
    <property type="match status" value="2"/>
</dbReference>
<evidence type="ECO:0000256" key="7">
    <source>
        <dbReference type="ARBA" id="ARBA00022840"/>
    </source>
</evidence>
<evidence type="ECO:0000256" key="9">
    <source>
        <dbReference type="ARBA" id="ARBA00059827"/>
    </source>
</evidence>
<dbReference type="PROSITE" id="PS50112">
    <property type="entry name" value="PAS"/>
    <property type="match status" value="2"/>
</dbReference>
<dbReference type="SUPFAM" id="SSF55785">
    <property type="entry name" value="PYP-like sensor domain (PAS domain)"/>
    <property type="match status" value="2"/>
</dbReference>
<keyword evidence="7" id="KW-0067">ATP-binding</keyword>
<dbReference type="EC" id="2.7.13.3" evidence="2"/>
<sequence>MGEGSAAGGAIPGILKHEKSRYEAPNPFACPMTKPSDPPPVADLSTRTQAIEALQVGIAIADARQPDCPLVYCNDAFQTITGYNLSEVLGRNCRFLQGDDRNQDARQQIRNAVQKGKYCKVLIRNYRKDGAMFWNELSLSPMRDAEGQLTHFVGLASDVTTRVVGNEKRREREARLQAILDTAVEAIITIDERGRCESINAAVEKMFGYTAEELLGNNISVLMPEPFHSEHDGYLTKYMHTGEQKVIGIGREAYGLHKDGHQFPIRLSVSEIQLDRRRLFTGIIHDITEQKSAEKRLVQSERLAVLGEAMARLAHESRNALQRIQIAVETARVYADGLPPLLGQLDAIERANDSLNALLEELRNYAAPLHLERKEVSLASAWREAWNTVSHHLTERKVELIEQSADPEAKANIDRFRIAQVFRNLFENSLAACDDPVRIVVAVEKSDESGAPRWRISVSDNGPGLDIEQARRVFEPFFTTKAKGTGLGMAIARRIVESHGGTIAVVAAATGAQFDIELPA</sequence>
<dbReference type="PROSITE" id="PS50109">
    <property type="entry name" value="HIS_KIN"/>
    <property type="match status" value="1"/>
</dbReference>
<name>A0A518AK64_9BACT</name>
<feature type="domain" description="PAC" evidence="13">
    <location>
        <begin position="119"/>
        <end position="171"/>
    </location>
</feature>
<feature type="domain" description="PAS" evidence="12">
    <location>
        <begin position="172"/>
        <end position="225"/>
    </location>
</feature>
<feature type="domain" description="PAS" evidence="12">
    <location>
        <begin position="43"/>
        <end position="116"/>
    </location>
</feature>
<evidence type="ECO:0000256" key="1">
    <source>
        <dbReference type="ARBA" id="ARBA00000085"/>
    </source>
</evidence>
<dbReference type="GO" id="GO:0006355">
    <property type="term" value="P:regulation of DNA-templated transcription"/>
    <property type="evidence" value="ECO:0007669"/>
    <property type="project" value="InterPro"/>
</dbReference>
<dbReference type="OrthoDB" id="236031at2"/>
<dbReference type="CDD" id="cd00075">
    <property type="entry name" value="HATPase"/>
    <property type="match status" value="1"/>
</dbReference>
<evidence type="ECO:0000259" key="11">
    <source>
        <dbReference type="PROSITE" id="PS50109"/>
    </source>
</evidence>
<dbReference type="KEGG" id="amuc:Pan181_13070"/>
<dbReference type="EMBL" id="CP036278">
    <property type="protein sequence ID" value="QDU55121.1"/>
    <property type="molecule type" value="Genomic_DNA"/>
</dbReference>
<dbReference type="PROSITE" id="PS50113">
    <property type="entry name" value="PAC"/>
    <property type="match status" value="2"/>
</dbReference>
<dbReference type="PRINTS" id="PR00344">
    <property type="entry name" value="BCTRLSENSOR"/>
</dbReference>
<dbReference type="Pfam" id="PF13426">
    <property type="entry name" value="PAS_9"/>
    <property type="match status" value="1"/>
</dbReference>
<evidence type="ECO:0000256" key="3">
    <source>
        <dbReference type="ARBA" id="ARBA00022553"/>
    </source>
</evidence>
<evidence type="ECO:0000256" key="6">
    <source>
        <dbReference type="ARBA" id="ARBA00022777"/>
    </source>
</evidence>
<evidence type="ECO:0000256" key="2">
    <source>
        <dbReference type="ARBA" id="ARBA00012438"/>
    </source>
</evidence>
<reference evidence="14 15" key="1">
    <citation type="submission" date="2019-02" db="EMBL/GenBank/DDBJ databases">
        <title>Deep-cultivation of Planctomycetes and their phenomic and genomic characterization uncovers novel biology.</title>
        <authorList>
            <person name="Wiegand S."/>
            <person name="Jogler M."/>
            <person name="Boedeker C."/>
            <person name="Pinto D."/>
            <person name="Vollmers J."/>
            <person name="Rivas-Marin E."/>
            <person name="Kohn T."/>
            <person name="Peeters S.H."/>
            <person name="Heuer A."/>
            <person name="Rast P."/>
            <person name="Oberbeckmann S."/>
            <person name="Bunk B."/>
            <person name="Jeske O."/>
            <person name="Meyerdierks A."/>
            <person name="Storesund J.E."/>
            <person name="Kallscheuer N."/>
            <person name="Luecker S."/>
            <person name="Lage O.M."/>
            <person name="Pohl T."/>
            <person name="Merkel B.J."/>
            <person name="Hornburger P."/>
            <person name="Mueller R.-W."/>
            <person name="Bruemmer F."/>
            <person name="Labrenz M."/>
            <person name="Spormann A.M."/>
            <person name="Op den Camp H."/>
            <person name="Overmann J."/>
            <person name="Amann R."/>
            <person name="Jetten M.S.M."/>
            <person name="Mascher T."/>
            <person name="Medema M.H."/>
            <person name="Devos D.P."/>
            <person name="Kaster A.-K."/>
            <person name="Ovreas L."/>
            <person name="Rohde M."/>
            <person name="Galperin M.Y."/>
            <person name="Jogler C."/>
        </authorList>
    </citation>
    <scope>NUCLEOTIDE SEQUENCE [LARGE SCALE GENOMIC DNA]</scope>
    <source>
        <strain evidence="14 15">Pan181</strain>
    </source>
</reference>
<comment type="function">
    <text evidence="9">Putative oxygen sensor; modulates the activity of FixJ, a transcriptional activator of nitrogen fixation fixK gene. FixL probably acts as a kinase that phosphorylates FixJ.</text>
</comment>
<dbReference type="AlphaFoldDB" id="A0A518AK64"/>
<gene>
    <name evidence="14" type="primary">fixL_2</name>
    <name evidence="14" type="ORF">Pan181_13070</name>
</gene>
<keyword evidence="8" id="KW-0902">Two-component regulatory system</keyword>
<dbReference type="CDD" id="cd00130">
    <property type="entry name" value="PAS"/>
    <property type="match status" value="2"/>
</dbReference>
<dbReference type="GO" id="GO:0000160">
    <property type="term" value="P:phosphorelay signal transduction system"/>
    <property type="evidence" value="ECO:0007669"/>
    <property type="project" value="UniProtKB-KW"/>
</dbReference>
<dbReference type="GO" id="GO:0005524">
    <property type="term" value="F:ATP binding"/>
    <property type="evidence" value="ECO:0007669"/>
    <property type="project" value="UniProtKB-KW"/>
</dbReference>
<evidence type="ECO:0000256" key="5">
    <source>
        <dbReference type="ARBA" id="ARBA00022741"/>
    </source>
</evidence>
<evidence type="ECO:0000256" key="10">
    <source>
        <dbReference type="ARBA" id="ARBA00070616"/>
    </source>
</evidence>
<dbReference type="InterPro" id="IPR005467">
    <property type="entry name" value="His_kinase_dom"/>
</dbReference>
<accession>A0A518AK64</accession>
<keyword evidence="3" id="KW-0597">Phosphoprotein</keyword>
<dbReference type="Gene3D" id="1.10.287.130">
    <property type="match status" value="1"/>
</dbReference>
<dbReference type="PANTHER" id="PTHR43065">
    <property type="entry name" value="SENSOR HISTIDINE KINASE"/>
    <property type="match status" value="1"/>
</dbReference>
<evidence type="ECO:0000259" key="12">
    <source>
        <dbReference type="PROSITE" id="PS50112"/>
    </source>
</evidence>
<dbReference type="FunFam" id="3.30.450.20:FF:000060">
    <property type="entry name" value="Sensor protein FixL"/>
    <property type="match status" value="1"/>
</dbReference>
<comment type="catalytic activity">
    <reaction evidence="1">
        <text>ATP + protein L-histidine = ADP + protein N-phospho-L-histidine.</text>
        <dbReference type="EC" id="2.7.13.3"/>
    </reaction>
</comment>
<keyword evidence="6" id="KW-0418">Kinase</keyword>
<dbReference type="Proteomes" id="UP000315750">
    <property type="component" value="Chromosome"/>
</dbReference>
<organism evidence="14 15">
    <name type="scientific">Aeoliella mucimassa</name>
    <dbReference type="NCBI Taxonomy" id="2527972"/>
    <lineage>
        <taxon>Bacteria</taxon>
        <taxon>Pseudomonadati</taxon>
        <taxon>Planctomycetota</taxon>
        <taxon>Planctomycetia</taxon>
        <taxon>Pirellulales</taxon>
        <taxon>Lacipirellulaceae</taxon>
        <taxon>Aeoliella</taxon>
    </lineage>
</organism>
<dbReference type="InterPro" id="IPR004358">
    <property type="entry name" value="Sig_transdc_His_kin-like_C"/>
</dbReference>
<feature type="domain" description="Histidine kinase" evidence="11">
    <location>
        <begin position="312"/>
        <end position="520"/>
    </location>
</feature>
<evidence type="ECO:0000256" key="8">
    <source>
        <dbReference type="ARBA" id="ARBA00023012"/>
    </source>
</evidence>
<evidence type="ECO:0000313" key="14">
    <source>
        <dbReference type="EMBL" id="QDU55121.1"/>
    </source>
</evidence>
<dbReference type="SMART" id="SM00091">
    <property type="entry name" value="PAS"/>
    <property type="match status" value="2"/>
</dbReference>
<keyword evidence="5" id="KW-0547">Nucleotide-binding</keyword>